<dbReference type="InterPro" id="IPR014269">
    <property type="entry name" value="SecY2"/>
</dbReference>
<dbReference type="InterPro" id="IPR023201">
    <property type="entry name" value="SecY_dom_sf"/>
</dbReference>
<comment type="subunit">
    <text evidence="8">Component of the accessory SecA2/SecY2 protein translocase complex required to export cell wall proteins. May form heterotrimers with SecE and SecG subunits.</text>
</comment>
<keyword evidence="2 8" id="KW-1003">Cell membrane</keyword>
<reference evidence="10 11" key="1">
    <citation type="journal article" date="2015" name="Genome Announc.">
        <title>Expanding the biotechnology potential of lactobacilli through comparative genomics of 213 strains and associated genera.</title>
        <authorList>
            <person name="Sun Z."/>
            <person name="Harris H.M."/>
            <person name="McCann A."/>
            <person name="Guo C."/>
            <person name="Argimon S."/>
            <person name="Zhang W."/>
            <person name="Yang X."/>
            <person name="Jeffery I.B."/>
            <person name="Cooney J.C."/>
            <person name="Kagawa T.F."/>
            <person name="Liu W."/>
            <person name="Song Y."/>
            <person name="Salvetti E."/>
            <person name="Wrobel A."/>
            <person name="Rasinkangas P."/>
            <person name="Parkhill J."/>
            <person name="Rea M.C."/>
            <person name="O'Sullivan O."/>
            <person name="Ritari J."/>
            <person name="Douillard F.P."/>
            <person name="Paul Ross R."/>
            <person name="Yang R."/>
            <person name="Briner A.E."/>
            <person name="Felis G.E."/>
            <person name="de Vos W.M."/>
            <person name="Barrangou R."/>
            <person name="Klaenhammer T.R."/>
            <person name="Caufield P.W."/>
            <person name="Cui Y."/>
            <person name="Zhang H."/>
            <person name="O'Toole P.W."/>
        </authorList>
    </citation>
    <scope>NUCLEOTIDE SEQUENCE [LARGE SCALE GENOMIC DNA]</scope>
    <source>
        <strain evidence="10 11">DSM 4864</strain>
    </source>
</reference>
<dbReference type="AlphaFoldDB" id="A0A0R1WE19"/>
<evidence type="ECO:0000256" key="5">
    <source>
        <dbReference type="ARBA" id="ARBA00022989"/>
    </source>
</evidence>
<dbReference type="PATRIC" id="fig|1423779.3.peg.1140"/>
<protein>
    <recommendedName>
        <fullName evidence="8 9">Accessory Sec system protein translocase subunit SecY2</fullName>
    </recommendedName>
</protein>
<dbReference type="Proteomes" id="UP000050973">
    <property type="component" value="Unassembled WGS sequence"/>
</dbReference>
<feature type="transmembrane region" description="Helical" evidence="8">
    <location>
        <begin position="276"/>
        <end position="295"/>
    </location>
</feature>
<accession>A0A0R1WE19</accession>
<comment type="function">
    <text evidence="8">Part of the accessory SecA2/SecY2 system specifically required for export of possible cell wall proteins. The central subunit of a protein translocation channel.</text>
</comment>
<dbReference type="PIRSF" id="PIRSF004557">
    <property type="entry name" value="SecY"/>
    <property type="match status" value="1"/>
</dbReference>
<keyword evidence="7 8" id="KW-0472">Membrane</keyword>
<feature type="transmembrane region" description="Helical" evidence="8">
    <location>
        <begin position="130"/>
        <end position="151"/>
    </location>
</feature>
<dbReference type="Pfam" id="PF00344">
    <property type="entry name" value="SecY"/>
    <property type="match status" value="1"/>
</dbReference>
<sequence length="402" mass="45546">MGKLTRMKFFYRRLGFTMFILLVYMLGCSVPIPFAKITRSAHQMINTSPLSVASLMSGVNLQHISLFTVGLNPLMIAMLFIQLFTMLWLFYFDSLSMPQMMTVQQVLTAILAAAQSFSVTVALHLTSGPFHIFVVTLILTAGSMFVVWLGVMNIQHGIGGTITIILFNIINLSLPNLIRSVRYLKQMPYANLWLLALVLFSLALGVFWIAFNRAYYPVKVVNYTMPSYTKPMVLPIGLNMGAMMTIMIGMAILMMPTMLGQYLGPKSIFSNITFDAVLGGSLTFLLFYFFTFVQFNPEEQAKKLRNENNYILNVRPGLPTQKYLSKRLWIIAFPGAVLNAVQLTFGLLAMPLLGKFAGFALIPMNILMIVMFMSGIKDQFMIMFFPNRYRKIMEEEKAKWII</sequence>
<keyword evidence="4 8" id="KW-0653">Protein transport</keyword>
<dbReference type="PRINTS" id="PR00303">
    <property type="entry name" value="SECYTRNLCASE"/>
</dbReference>
<dbReference type="InterPro" id="IPR002208">
    <property type="entry name" value="SecY/SEC61-alpha"/>
</dbReference>
<evidence type="ECO:0000256" key="9">
    <source>
        <dbReference type="NCBIfam" id="TIGR02920"/>
    </source>
</evidence>
<dbReference type="NCBIfam" id="TIGR02920">
    <property type="entry name" value="acc_sec_Y2"/>
    <property type="match status" value="1"/>
</dbReference>
<comment type="caution">
    <text evidence="10">The sequence shown here is derived from an EMBL/GenBank/DDBJ whole genome shotgun (WGS) entry which is preliminary data.</text>
</comment>
<evidence type="ECO:0000256" key="4">
    <source>
        <dbReference type="ARBA" id="ARBA00022927"/>
    </source>
</evidence>
<evidence type="ECO:0000256" key="1">
    <source>
        <dbReference type="ARBA" id="ARBA00022448"/>
    </source>
</evidence>
<dbReference type="HAMAP" id="MF_01466">
    <property type="entry name" value="SecY2"/>
    <property type="match status" value="1"/>
</dbReference>
<keyword evidence="3 8" id="KW-0812">Transmembrane</keyword>
<keyword evidence="1 8" id="KW-0813">Transport</keyword>
<dbReference type="GO" id="GO:0065002">
    <property type="term" value="P:intracellular protein transmembrane transport"/>
    <property type="evidence" value="ECO:0007669"/>
    <property type="project" value="UniProtKB-UniRule"/>
</dbReference>
<feature type="transmembrane region" description="Helical" evidence="8">
    <location>
        <begin position="232"/>
        <end position="256"/>
    </location>
</feature>
<evidence type="ECO:0000256" key="2">
    <source>
        <dbReference type="ARBA" id="ARBA00022475"/>
    </source>
</evidence>
<dbReference type="EMBL" id="AZGE01000029">
    <property type="protein sequence ID" value="KRM14436.1"/>
    <property type="molecule type" value="Genomic_DNA"/>
</dbReference>
<evidence type="ECO:0000256" key="7">
    <source>
        <dbReference type="ARBA" id="ARBA00023136"/>
    </source>
</evidence>
<dbReference type="RefSeq" id="WP_056984737.1">
    <property type="nucleotide sequence ID" value="NZ_AZGE01000029.1"/>
</dbReference>
<evidence type="ECO:0000256" key="8">
    <source>
        <dbReference type="HAMAP-Rule" id="MF_01466"/>
    </source>
</evidence>
<feature type="transmembrane region" description="Helical" evidence="8">
    <location>
        <begin position="328"/>
        <end position="350"/>
    </location>
</feature>
<dbReference type="GO" id="GO:0005886">
    <property type="term" value="C:plasma membrane"/>
    <property type="evidence" value="ECO:0007669"/>
    <property type="project" value="UniProtKB-SubCell"/>
</dbReference>
<feature type="transmembrane region" description="Helical" evidence="8">
    <location>
        <begin position="190"/>
        <end position="211"/>
    </location>
</feature>
<dbReference type="SUPFAM" id="SSF103491">
    <property type="entry name" value="Preprotein translocase SecY subunit"/>
    <property type="match status" value="1"/>
</dbReference>
<comment type="caution">
    <text evidence="8">Lacks conserved residue(s) required for the propagation of feature annotation.</text>
</comment>
<feature type="transmembrane region" description="Helical" evidence="8">
    <location>
        <begin position="356"/>
        <end position="376"/>
    </location>
</feature>
<gene>
    <name evidence="8" type="primary">secY2</name>
    <name evidence="10" type="ORF">FC49_GL001106</name>
</gene>
<evidence type="ECO:0000256" key="3">
    <source>
        <dbReference type="ARBA" id="ARBA00022692"/>
    </source>
</evidence>
<comment type="similarity">
    <text evidence="8">Belongs to the SecY/SEC61-alpha family. SecY2 subfamily.</text>
</comment>
<dbReference type="GO" id="GO:0006605">
    <property type="term" value="P:protein targeting"/>
    <property type="evidence" value="ECO:0007669"/>
    <property type="project" value="UniProtKB-UniRule"/>
</dbReference>
<evidence type="ECO:0000256" key="6">
    <source>
        <dbReference type="ARBA" id="ARBA00023010"/>
    </source>
</evidence>
<feature type="transmembrane region" description="Helical" evidence="8">
    <location>
        <begin position="158"/>
        <end position="178"/>
    </location>
</feature>
<comment type="subcellular location">
    <subcellularLocation>
        <location evidence="8">Cell membrane</location>
        <topology evidence="8">Multi-pass membrane protein</topology>
    </subcellularLocation>
</comment>
<organism evidence="10 11">
    <name type="scientific">Limosilactobacillus oris DSM 4864</name>
    <dbReference type="NCBI Taxonomy" id="1423779"/>
    <lineage>
        <taxon>Bacteria</taxon>
        <taxon>Bacillati</taxon>
        <taxon>Bacillota</taxon>
        <taxon>Bacilli</taxon>
        <taxon>Lactobacillales</taxon>
        <taxon>Lactobacillaceae</taxon>
        <taxon>Limosilactobacillus</taxon>
    </lineage>
</organism>
<feature type="transmembrane region" description="Helical" evidence="8">
    <location>
        <begin position="103"/>
        <end position="124"/>
    </location>
</feature>
<feature type="transmembrane region" description="Helical" evidence="8">
    <location>
        <begin position="64"/>
        <end position="91"/>
    </location>
</feature>
<keyword evidence="6 8" id="KW-0811">Translocation</keyword>
<keyword evidence="5 8" id="KW-1133">Transmembrane helix</keyword>
<proteinExistence type="inferred from homology"/>
<dbReference type="Gene3D" id="1.10.3370.10">
    <property type="entry name" value="SecY subunit domain"/>
    <property type="match status" value="1"/>
</dbReference>
<evidence type="ECO:0000313" key="11">
    <source>
        <dbReference type="Proteomes" id="UP000050973"/>
    </source>
</evidence>
<evidence type="ECO:0000313" key="10">
    <source>
        <dbReference type="EMBL" id="KRM14436.1"/>
    </source>
</evidence>
<name>A0A0R1WE19_9LACO</name>